<dbReference type="InterPro" id="IPR036866">
    <property type="entry name" value="RibonucZ/Hydroxyglut_hydro"/>
</dbReference>
<dbReference type="GO" id="GO:0016491">
    <property type="term" value="F:oxidoreductase activity"/>
    <property type="evidence" value="ECO:0007669"/>
    <property type="project" value="InterPro"/>
</dbReference>
<dbReference type="SUPFAM" id="SSF56281">
    <property type="entry name" value="Metallo-hydrolase/oxidoreductase"/>
    <property type="match status" value="1"/>
</dbReference>
<dbReference type="SMART" id="SM00849">
    <property type="entry name" value="Lactamase_B"/>
    <property type="match status" value="1"/>
</dbReference>
<dbReference type="GO" id="GO:0010181">
    <property type="term" value="F:FMN binding"/>
    <property type="evidence" value="ECO:0007669"/>
    <property type="project" value="InterPro"/>
</dbReference>
<dbReference type="eggNOG" id="COG0426">
    <property type="taxonomic scope" value="Bacteria"/>
</dbReference>
<dbReference type="InterPro" id="IPR045761">
    <property type="entry name" value="ODP_dom"/>
</dbReference>
<sequence>MSTVRKIQSGYYAVGAIDWDRRLFDELIPLPDGTSYNAYLVQGSEKTALMDTVDPAMTHVLLQNLEQLQVKKIDYVVTHHAEQDHSGALPRILEEYPEAIVVCTSKCRDMIIDLLAIPEDRIRTVDDGETLSLGDKTMQFIHTPWVHWPETMVTYIPEDRMLFTCDFFGSHLATSDLYVTDEGIVYEAAKRYYAEIMMPFRKIIQKNLAKLQPLDIRLIAPSHGPMYDKPEFIVNAYKDWVSDAVKNEVVLPYVSMHESTRKMVEHFVGALITRGIGVKQFNLADADIGKLAIALVDTATIVLGTPTVQVGPHPKAVYAAYLANALRPKVRFASVIGSYGWSTKMVEQIAGMLSNLQIQVLEPVVAKGLPKSEDFQALDRLADQIAAKHREIGLFM</sequence>
<dbReference type="PANTHER" id="PTHR43717">
    <property type="entry name" value="ANAEROBIC NITRIC OXIDE REDUCTASE FLAVORUBREDOXIN"/>
    <property type="match status" value="1"/>
</dbReference>
<dbReference type="PIRSF" id="PIRSF005243">
    <property type="entry name" value="ROO"/>
    <property type="match status" value="1"/>
</dbReference>
<proteinExistence type="inferred from homology"/>
<evidence type="ECO:0000313" key="3">
    <source>
        <dbReference type="EMBL" id="GAK60656.1"/>
    </source>
</evidence>
<dbReference type="Gene3D" id="3.40.50.360">
    <property type="match status" value="1"/>
</dbReference>
<dbReference type="GO" id="GO:0046872">
    <property type="term" value="F:metal ion binding"/>
    <property type="evidence" value="ECO:0007669"/>
    <property type="project" value="InterPro"/>
</dbReference>
<dbReference type="Proteomes" id="UP000030661">
    <property type="component" value="Unassembled WGS sequence"/>
</dbReference>
<dbReference type="Gene3D" id="3.60.15.10">
    <property type="entry name" value="Ribonuclease Z/Hydroxyacylglutathione hydrolase-like"/>
    <property type="match status" value="1"/>
</dbReference>
<evidence type="ECO:0000259" key="2">
    <source>
        <dbReference type="PROSITE" id="PS50902"/>
    </source>
</evidence>
<dbReference type="PROSITE" id="PS50902">
    <property type="entry name" value="FLAVODOXIN_LIKE"/>
    <property type="match status" value="1"/>
</dbReference>
<dbReference type="AlphaFoldDB" id="A0A081C7V1"/>
<dbReference type="STRING" id="1499967.U27_00553"/>
<accession>A0A081C7V1</accession>
<organism evidence="3">
    <name type="scientific">Vecturithrix granuli</name>
    <dbReference type="NCBI Taxonomy" id="1499967"/>
    <lineage>
        <taxon>Bacteria</taxon>
        <taxon>Candidatus Moduliflexota</taxon>
        <taxon>Candidatus Vecturitrichia</taxon>
        <taxon>Candidatus Vecturitrichales</taxon>
        <taxon>Candidatus Vecturitrichaceae</taxon>
        <taxon>Candidatus Vecturithrix</taxon>
    </lineage>
</organism>
<gene>
    <name evidence="3" type="ORF">U27_00553</name>
</gene>
<dbReference type="Pfam" id="PF19583">
    <property type="entry name" value="ODP"/>
    <property type="match status" value="1"/>
</dbReference>
<dbReference type="SUPFAM" id="SSF52218">
    <property type="entry name" value="Flavoproteins"/>
    <property type="match status" value="1"/>
</dbReference>
<feature type="domain" description="Flavodoxin-like" evidence="2">
    <location>
        <begin position="249"/>
        <end position="386"/>
    </location>
</feature>
<dbReference type="PANTHER" id="PTHR43717:SF1">
    <property type="entry name" value="ANAEROBIC NITRIC OXIDE REDUCTASE FLAVORUBREDOXIN"/>
    <property type="match status" value="1"/>
</dbReference>
<dbReference type="InterPro" id="IPR008254">
    <property type="entry name" value="Flavodoxin/NO_synth"/>
</dbReference>
<dbReference type="InterPro" id="IPR016440">
    <property type="entry name" value="Rubredoxin-O_OxRdtase"/>
</dbReference>
<comment type="similarity">
    <text evidence="1">In the N-terminal section; belongs to the zinc metallo-hydrolase group 3 family.</text>
</comment>
<dbReference type="HOGENOM" id="CLU_017490_0_0_0"/>
<keyword evidence="4" id="KW-1185">Reference proteome</keyword>
<name>A0A081C7V1_VECG1</name>
<protein>
    <submittedName>
        <fullName evidence="3">Putative type A flavoprotein</fullName>
    </submittedName>
</protein>
<dbReference type="EMBL" id="DF820474">
    <property type="protein sequence ID" value="GAK60656.1"/>
    <property type="molecule type" value="Genomic_DNA"/>
</dbReference>
<evidence type="ECO:0000256" key="1">
    <source>
        <dbReference type="ARBA" id="ARBA00007121"/>
    </source>
</evidence>
<dbReference type="InterPro" id="IPR001279">
    <property type="entry name" value="Metallo-B-lactamas"/>
</dbReference>
<dbReference type="GO" id="GO:0009055">
    <property type="term" value="F:electron transfer activity"/>
    <property type="evidence" value="ECO:0007669"/>
    <property type="project" value="InterPro"/>
</dbReference>
<dbReference type="CDD" id="cd07709">
    <property type="entry name" value="flavodiiron_proteins_MBL-fold"/>
    <property type="match status" value="1"/>
</dbReference>
<reference evidence="3" key="1">
    <citation type="journal article" date="2015" name="PeerJ">
        <title>First genomic representation of candidate bacterial phylum KSB3 points to enhanced environmental sensing as a trigger of wastewater bulking.</title>
        <authorList>
            <person name="Sekiguchi Y."/>
            <person name="Ohashi A."/>
            <person name="Parks D.H."/>
            <person name="Yamauchi T."/>
            <person name="Tyson G.W."/>
            <person name="Hugenholtz P."/>
        </authorList>
    </citation>
    <scope>NUCLEOTIDE SEQUENCE [LARGE SCALE GENOMIC DNA]</scope>
</reference>
<dbReference type="InterPro" id="IPR029039">
    <property type="entry name" value="Flavoprotein-like_sf"/>
</dbReference>
<evidence type="ECO:0000313" key="4">
    <source>
        <dbReference type="Proteomes" id="UP000030661"/>
    </source>
</evidence>